<evidence type="ECO:0000256" key="5">
    <source>
        <dbReference type="ARBA" id="ARBA00022801"/>
    </source>
</evidence>
<dbReference type="SMART" id="SM00488">
    <property type="entry name" value="DEXDc2"/>
    <property type="match status" value="1"/>
</dbReference>
<protein>
    <submittedName>
        <fullName evidence="13">Helicase</fullName>
    </submittedName>
</protein>
<evidence type="ECO:0000256" key="6">
    <source>
        <dbReference type="ARBA" id="ARBA00022806"/>
    </source>
</evidence>
<dbReference type="SMART" id="SM00491">
    <property type="entry name" value="HELICc2"/>
    <property type="match status" value="1"/>
</dbReference>
<dbReference type="GO" id="GO:0003677">
    <property type="term" value="F:DNA binding"/>
    <property type="evidence" value="ECO:0007669"/>
    <property type="project" value="InterPro"/>
</dbReference>
<feature type="domain" description="Helicase ATP-binding" evidence="12">
    <location>
        <begin position="43"/>
        <end position="361"/>
    </location>
</feature>
<dbReference type="GO" id="GO:0046872">
    <property type="term" value="F:metal ion binding"/>
    <property type="evidence" value="ECO:0007669"/>
    <property type="project" value="UniProtKB-KW"/>
</dbReference>
<dbReference type="PANTHER" id="PTHR11472:SF41">
    <property type="entry name" value="ATP-DEPENDENT DNA HELICASE DDX11-RELATED"/>
    <property type="match status" value="1"/>
</dbReference>
<dbReference type="Proteomes" id="UP000095192">
    <property type="component" value="Unassembled WGS sequence"/>
</dbReference>
<dbReference type="AlphaFoldDB" id="A0A1D3CXV3"/>
<keyword evidence="14" id="KW-1185">Reference proteome</keyword>
<dbReference type="Gene3D" id="3.40.50.300">
    <property type="entry name" value="P-loop containing nucleotide triphosphate hydrolases"/>
    <property type="match status" value="3"/>
</dbReference>
<keyword evidence="5" id="KW-0378">Hydrolase</keyword>
<evidence type="ECO:0000313" key="13">
    <source>
        <dbReference type="EMBL" id="OEH76027.1"/>
    </source>
</evidence>
<accession>A0A1D3CXV3</accession>
<keyword evidence="3" id="KW-0479">Metal-binding</keyword>
<dbReference type="Pfam" id="PF13307">
    <property type="entry name" value="Helicase_C_2"/>
    <property type="match status" value="1"/>
</dbReference>
<evidence type="ECO:0000256" key="2">
    <source>
        <dbReference type="ARBA" id="ARBA00008435"/>
    </source>
</evidence>
<organism evidence="13 14">
    <name type="scientific">Cyclospora cayetanensis</name>
    <dbReference type="NCBI Taxonomy" id="88456"/>
    <lineage>
        <taxon>Eukaryota</taxon>
        <taxon>Sar</taxon>
        <taxon>Alveolata</taxon>
        <taxon>Apicomplexa</taxon>
        <taxon>Conoidasida</taxon>
        <taxon>Coccidia</taxon>
        <taxon>Eucoccidiorida</taxon>
        <taxon>Eimeriorina</taxon>
        <taxon>Eimeriidae</taxon>
        <taxon>Cyclospora</taxon>
    </lineage>
</organism>
<evidence type="ECO:0000259" key="12">
    <source>
        <dbReference type="PROSITE" id="PS51193"/>
    </source>
</evidence>
<dbReference type="GO" id="GO:0006139">
    <property type="term" value="P:nucleobase-containing compound metabolic process"/>
    <property type="evidence" value="ECO:0007669"/>
    <property type="project" value="InterPro"/>
</dbReference>
<comment type="cofactor">
    <cofactor evidence="1">
        <name>[4Fe-4S] cluster</name>
        <dbReference type="ChEBI" id="CHEBI:49883"/>
    </cofactor>
</comment>
<dbReference type="EMBL" id="JROU02001543">
    <property type="protein sequence ID" value="OEH76027.1"/>
    <property type="molecule type" value="Genomic_DNA"/>
</dbReference>
<evidence type="ECO:0000256" key="9">
    <source>
        <dbReference type="ARBA" id="ARBA00023014"/>
    </source>
</evidence>
<dbReference type="InterPro" id="IPR027417">
    <property type="entry name" value="P-loop_NTPase"/>
</dbReference>
<sequence>MLSGVPGGPRVGEQARHERRLPPAALYASPEKSTAISASAEEENGTFGFPYAPYAPQRQFMATLWGALEGGGPQGTKFAALEMPTGGGKSLALLCPSVLWLKRNEEELLLQQLRQRSAAGGAVAEKSDSDKPPSGQWLVPLLLQLNPPEEDDDEDSFAPEERGASAEGQATHLGCADAFQASPEAFSRGKAEKPQERLRKPQVLICTRTHQQLQQYVGECAYLVSRGLCSFYKQREKVVDAALAAPLDIEDLRRTGVCVGGCPYYACRHAAAHADVVLMPFSLAFPPPGETVETLPLSLVDSVLCVDEAHHLADALASSKAATLTHRSAHAASLLLHLYIQQYMQRLSPRSHHLLQQLKRLAEHLVKGLNSFCCCCSASSQRHGEPSRQQHQSTTRVPAHETPTEAAAANATVETAAAVTIQEDGNATEVVLTPTAFLRLFKLEGFDFHELIAFLSDGRRAICQKTRGFASHRNHKRQQEEIQHQREMLEASCIYHLKSLLCALLGMDPADRILIRNDHRPGGSRGAAKACQDRRGGSHAASASVAATSQVPAPEVATPGATTCCCCKVEVVCVAAEKAFEPILNASRLVVVMGGTLSPFASLLRFTRSLAPSQSVFFSANPVASKNRVLGLVISKVADSPPFCFEYMQRHALSLQFVGLLRLLHDASAAVRGGVVVFFPSFAVLQSFLAFAIAATSPPAGIAREALAAAGPLIAELKKRGRFFAEKRSPTPSTTEGGICMAHGGTLWHLYKMAVSGGGAAEGGNDGGKRRRRVEELGGSCTISLGASKDSLGQGDPFESSPSQPQTTFLFCVMGGRFSEGVNFADALARLVVIVGLPFPSIKDTVFTLHRQHYEDLMLQQRQQGAAGGGRAASGSDTDAAQMQASPQQQNVDYALLQCMITVNQTIGRAIRHSKDFAAILLVDRRYDEPRIQRLLPRWLLESLERTVPPLGLQGTSQHGLFAGATRQQEEEGDVIAQRLRRFFEALEKGAE</sequence>
<dbReference type="InterPro" id="IPR010614">
    <property type="entry name" value="RAD3-like_helicase_DEAD"/>
</dbReference>
<dbReference type="InterPro" id="IPR014013">
    <property type="entry name" value="Helic_SF1/SF2_ATP-bd_DinG/Rad3"/>
</dbReference>
<dbReference type="InParanoid" id="A0A1D3CXV3"/>
<dbReference type="GO" id="GO:0003678">
    <property type="term" value="F:DNA helicase activity"/>
    <property type="evidence" value="ECO:0007669"/>
    <property type="project" value="InterPro"/>
</dbReference>
<keyword evidence="9" id="KW-0411">Iron-sulfur</keyword>
<evidence type="ECO:0000256" key="3">
    <source>
        <dbReference type="ARBA" id="ARBA00022723"/>
    </source>
</evidence>
<feature type="compositionally biased region" description="Polar residues" evidence="11">
    <location>
        <begin position="875"/>
        <end position="885"/>
    </location>
</feature>
<reference evidence="13 14" key="1">
    <citation type="journal article" date="2016" name="BMC Genomics">
        <title>Comparative genomics reveals Cyclospora cayetanensis possesses coccidia-like metabolism and invasion components but unique surface antigens.</title>
        <authorList>
            <person name="Liu S."/>
            <person name="Wang L."/>
            <person name="Zheng H."/>
            <person name="Xu Z."/>
            <person name="Roellig D.M."/>
            <person name="Li N."/>
            <person name="Frace M.A."/>
            <person name="Tang K."/>
            <person name="Arrowood M.J."/>
            <person name="Moss D.M."/>
            <person name="Zhang L."/>
            <person name="Feng Y."/>
            <person name="Xiao L."/>
        </authorList>
    </citation>
    <scope>NUCLEOTIDE SEQUENCE [LARGE SCALE GENOMIC DNA]</scope>
    <source>
        <strain evidence="13 14">CHN_HEN01</strain>
    </source>
</reference>
<comment type="similarity">
    <text evidence="2">Belongs to the DEAD box helicase family. DEAH subfamily. DDX11/CHL1 sub-subfamily.</text>
</comment>
<keyword evidence="7" id="KW-0067">ATP-binding</keyword>
<keyword evidence="10" id="KW-0413">Isomerase</keyword>
<feature type="region of interest" description="Disordered" evidence="11">
    <location>
        <begin position="861"/>
        <end position="885"/>
    </location>
</feature>
<dbReference type="GO" id="GO:0051536">
    <property type="term" value="F:iron-sulfur cluster binding"/>
    <property type="evidence" value="ECO:0007669"/>
    <property type="project" value="UniProtKB-KW"/>
</dbReference>
<proteinExistence type="inferred from homology"/>
<dbReference type="PROSITE" id="PS51193">
    <property type="entry name" value="HELICASE_ATP_BIND_2"/>
    <property type="match status" value="1"/>
</dbReference>
<keyword evidence="8" id="KW-0408">Iron</keyword>
<dbReference type="Pfam" id="PF06733">
    <property type="entry name" value="DEAD_2"/>
    <property type="match status" value="1"/>
</dbReference>
<feature type="region of interest" description="Disordered" evidence="11">
    <location>
        <begin position="381"/>
        <end position="403"/>
    </location>
</feature>
<gene>
    <name evidence="13" type="ORF">cyc_07781</name>
</gene>
<keyword evidence="6 13" id="KW-0347">Helicase</keyword>
<dbReference type="GO" id="GO:0005634">
    <property type="term" value="C:nucleus"/>
    <property type="evidence" value="ECO:0007669"/>
    <property type="project" value="TreeGrafter"/>
</dbReference>
<evidence type="ECO:0000256" key="10">
    <source>
        <dbReference type="ARBA" id="ARBA00023235"/>
    </source>
</evidence>
<dbReference type="InterPro" id="IPR006554">
    <property type="entry name" value="Helicase-like_DEXD_c2"/>
</dbReference>
<dbReference type="GO" id="GO:0034085">
    <property type="term" value="P:establishment of sister chromatid cohesion"/>
    <property type="evidence" value="ECO:0007669"/>
    <property type="project" value="TreeGrafter"/>
</dbReference>
<feature type="compositionally biased region" description="Gly residues" evidence="11">
    <location>
        <begin position="1"/>
        <end position="10"/>
    </location>
</feature>
<evidence type="ECO:0000256" key="7">
    <source>
        <dbReference type="ARBA" id="ARBA00022840"/>
    </source>
</evidence>
<evidence type="ECO:0000256" key="8">
    <source>
        <dbReference type="ARBA" id="ARBA00023004"/>
    </source>
</evidence>
<keyword evidence="4" id="KW-0547">Nucleotide-binding</keyword>
<dbReference type="GO" id="GO:0005524">
    <property type="term" value="F:ATP binding"/>
    <property type="evidence" value="ECO:0007669"/>
    <property type="project" value="UniProtKB-KW"/>
</dbReference>
<comment type="caution">
    <text evidence="13">The sequence shown here is derived from an EMBL/GenBank/DDBJ whole genome shotgun (WGS) entry which is preliminary data.</text>
</comment>
<dbReference type="InterPro" id="IPR006555">
    <property type="entry name" value="ATP-dep_Helicase_C"/>
</dbReference>
<evidence type="ECO:0000256" key="4">
    <source>
        <dbReference type="ARBA" id="ARBA00022741"/>
    </source>
</evidence>
<evidence type="ECO:0000256" key="1">
    <source>
        <dbReference type="ARBA" id="ARBA00001966"/>
    </source>
</evidence>
<evidence type="ECO:0000313" key="14">
    <source>
        <dbReference type="Proteomes" id="UP000095192"/>
    </source>
</evidence>
<evidence type="ECO:0000256" key="11">
    <source>
        <dbReference type="SAM" id="MobiDB-lite"/>
    </source>
</evidence>
<dbReference type="PANTHER" id="PTHR11472">
    <property type="entry name" value="DNA REPAIR DEAD HELICASE RAD3/XP-D SUBFAMILY MEMBER"/>
    <property type="match status" value="1"/>
</dbReference>
<name>A0A1D3CXV3_9EIME</name>
<dbReference type="VEuPathDB" id="ToxoDB:cyc_07781"/>
<feature type="region of interest" description="Disordered" evidence="11">
    <location>
        <begin position="1"/>
        <end position="38"/>
    </location>
</feature>
<dbReference type="VEuPathDB" id="ToxoDB:LOC34623671"/>
<dbReference type="InterPro" id="IPR045028">
    <property type="entry name" value="DinG/Rad3-like"/>
</dbReference>
<dbReference type="GO" id="GO:0016818">
    <property type="term" value="F:hydrolase activity, acting on acid anhydrides, in phosphorus-containing anhydrides"/>
    <property type="evidence" value="ECO:0007669"/>
    <property type="project" value="InterPro"/>
</dbReference>